<dbReference type="GO" id="GO:0042351">
    <property type="term" value="P:'de novo' GDP-L-fucose biosynthetic process"/>
    <property type="evidence" value="ECO:0007669"/>
    <property type="project" value="TreeGrafter"/>
</dbReference>
<evidence type="ECO:0000313" key="6">
    <source>
        <dbReference type="Proteomes" id="UP000694402"/>
    </source>
</evidence>
<dbReference type="AlphaFoldDB" id="A0AAZ3QDF9"/>
<dbReference type="GO" id="GO:0008446">
    <property type="term" value="F:GDP-mannose 4,6-dehydratase activity"/>
    <property type="evidence" value="ECO:0007669"/>
    <property type="project" value="InterPro"/>
</dbReference>
<evidence type="ECO:0000256" key="3">
    <source>
        <dbReference type="ARBA" id="ARBA00031085"/>
    </source>
</evidence>
<dbReference type="Pfam" id="PF16363">
    <property type="entry name" value="GDP_Man_Dehyd"/>
    <property type="match status" value="1"/>
</dbReference>
<evidence type="ECO:0000256" key="1">
    <source>
        <dbReference type="ARBA" id="ARBA00004912"/>
    </source>
</evidence>
<evidence type="ECO:0000259" key="4">
    <source>
        <dbReference type="Pfam" id="PF16363"/>
    </source>
</evidence>
<dbReference type="InterPro" id="IPR006368">
    <property type="entry name" value="GDP_Man_deHydtase"/>
</dbReference>
<reference evidence="5" key="2">
    <citation type="submission" date="2025-08" db="UniProtKB">
        <authorList>
            <consortium name="Ensembl"/>
        </authorList>
    </citation>
    <scope>IDENTIFICATION</scope>
</reference>
<organism evidence="5 6">
    <name type="scientific">Oncorhynchus tshawytscha</name>
    <name type="common">Chinook salmon</name>
    <name type="synonym">Salmo tshawytscha</name>
    <dbReference type="NCBI Taxonomy" id="74940"/>
    <lineage>
        <taxon>Eukaryota</taxon>
        <taxon>Metazoa</taxon>
        <taxon>Chordata</taxon>
        <taxon>Craniata</taxon>
        <taxon>Vertebrata</taxon>
        <taxon>Euteleostomi</taxon>
        <taxon>Actinopterygii</taxon>
        <taxon>Neopterygii</taxon>
        <taxon>Teleostei</taxon>
        <taxon>Protacanthopterygii</taxon>
        <taxon>Salmoniformes</taxon>
        <taxon>Salmonidae</taxon>
        <taxon>Salmoninae</taxon>
        <taxon>Oncorhynchus</taxon>
    </lineage>
</organism>
<dbReference type="Proteomes" id="UP000694402">
    <property type="component" value="Unassembled WGS sequence"/>
</dbReference>
<evidence type="ECO:0000256" key="2">
    <source>
        <dbReference type="ARBA" id="ARBA00023239"/>
    </source>
</evidence>
<name>A0AAZ3QDF9_ONCTS</name>
<evidence type="ECO:0000313" key="5">
    <source>
        <dbReference type="Ensembl" id="ENSOTSP00005126563.1"/>
    </source>
</evidence>
<dbReference type="GeneTree" id="ENSGT00440000033640"/>
<protein>
    <recommendedName>
        <fullName evidence="3">GDP-D-mannose dehydratase</fullName>
    </recommendedName>
</protein>
<dbReference type="Gene3D" id="3.90.25.10">
    <property type="entry name" value="UDP-galactose 4-epimerase, domain 1"/>
    <property type="match status" value="1"/>
</dbReference>
<dbReference type="PANTHER" id="PTHR43715:SF1">
    <property type="entry name" value="GDP-MANNOSE 4,6 DEHYDRATASE"/>
    <property type="match status" value="1"/>
</dbReference>
<reference evidence="5" key="3">
    <citation type="submission" date="2025-09" db="UniProtKB">
        <authorList>
            <consortium name="Ensembl"/>
        </authorList>
    </citation>
    <scope>IDENTIFICATION</scope>
</reference>
<feature type="domain" description="NAD(P)-binding" evidence="4">
    <location>
        <begin position="21"/>
        <end position="72"/>
    </location>
</feature>
<dbReference type="Ensembl" id="ENSOTST00005168330.1">
    <property type="protein sequence ID" value="ENSOTSP00005126563.1"/>
    <property type="gene ID" value="ENSOTSG00005078744.1"/>
</dbReference>
<proteinExistence type="predicted"/>
<sequence>SSTRPLLLNSTGRSTPFYPRSPFGVNFVTRKISRSVAKVHLGQLESISLGSLHSKRDWDHAKDYAEVFVSVCVYTLPPVRDTLG</sequence>
<dbReference type="InterPro" id="IPR016040">
    <property type="entry name" value="NAD(P)-bd_dom"/>
</dbReference>
<accession>A0AAZ3QDF9</accession>
<reference evidence="6" key="1">
    <citation type="journal article" date="2018" name="PLoS ONE">
        <title>Chinook salmon (Oncorhynchus tshawytscha) genome and transcriptome.</title>
        <authorList>
            <person name="Christensen K.A."/>
            <person name="Leong J.S."/>
            <person name="Sakhrani D."/>
            <person name="Biagi C.A."/>
            <person name="Minkley D.R."/>
            <person name="Withler R.E."/>
            <person name="Rondeau E.B."/>
            <person name="Koop B.F."/>
            <person name="Devlin R.H."/>
        </authorList>
    </citation>
    <scope>NUCLEOTIDE SEQUENCE [LARGE SCALE GENOMIC DNA]</scope>
</reference>
<comment type="pathway">
    <text evidence="1">Nucleotide-sugar biosynthesis; GDP-L-fucose biosynthesis via de novo pathway; GDP-L-fucose from GDP-alpha-D-mannose: step 1/2.</text>
</comment>
<keyword evidence="2" id="KW-0456">Lyase</keyword>
<keyword evidence="6" id="KW-1185">Reference proteome</keyword>
<dbReference type="PANTHER" id="PTHR43715">
    <property type="entry name" value="GDP-MANNOSE 4,6-DEHYDRATASE"/>
    <property type="match status" value="1"/>
</dbReference>